<dbReference type="InterPro" id="IPR009003">
    <property type="entry name" value="Peptidase_S1_PA"/>
</dbReference>
<accession>A0A226DMN3</accession>
<dbReference type="SMART" id="SM00020">
    <property type="entry name" value="Tryp_SPc"/>
    <property type="match status" value="1"/>
</dbReference>
<dbReference type="EMBL" id="LNIX01000016">
    <property type="protein sequence ID" value="OXA45917.1"/>
    <property type="molecule type" value="Genomic_DNA"/>
</dbReference>
<dbReference type="Gene3D" id="2.40.10.10">
    <property type="entry name" value="Trypsin-like serine proteases"/>
    <property type="match status" value="1"/>
</dbReference>
<comment type="caution">
    <text evidence="6">The sequence shown here is derived from an EMBL/GenBank/DDBJ whole genome shotgun (WGS) entry which is preliminary data.</text>
</comment>
<dbReference type="PANTHER" id="PTHR24276:SF98">
    <property type="entry name" value="FI18310P1-RELATED"/>
    <property type="match status" value="1"/>
</dbReference>
<sequence length="211" mass="22861">MNPIHSGTLAKGQIDTSRTLMFPRQTERRARQVNYCVNLLNYAGTYYPLSEVFLMHQTSLSRPNYYPNQGQGYPLSSPISFGRGAQPIATAAPGSELPAGTLATITGWGALKSGSSSRNQLYAGLVKIVSISDCRRAYPTHAITDNMFCAVGEGVGGCQVDSGGALLVNGVAYGIYSWGYGCDHPDYHGVYTKLSKYHSFISQFIWKGIIS</sequence>
<dbReference type="STRING" id="158441.A0A226DMN3"/>
<feature type="domain" description="Peptidase S1" evidence="5">
    <location>
        <begin position="1"/>
        <end position="206"/>
    </location>
</feature>
<evidence type="ECO:0000313" key="7">
    <source>
        <dbReference type="Proteomes" id="UP000198287"/>
    </source>
</evidence>
<name>A0A226DMN3_FOLCA</name>
<dbReference type="Pfam" id="PF00089">
    <property type="entry name" value="Trypsin"/>
    <property type="match status" value="1"/>
</dbReference>
<dbReference type="InterPro" id="IPR001254">
    <property type="entry name" value="Trypsin_dom"/>
</dbReference>
<dbReference type="AlphaFoldDB" id="A0A226DMN3"/>
<dbReference type="CDD" id="cd00190">
    <property type="entry name" value="Tryp_SPc"/>
    <property type="match status" value="1"/>
</dbReference>
<dbReference type="GO" id="GO:0004252">
    <property type="term" value="F:serine-type endopeptidase activity"/>
    <property type="evidence" value="ECO:0007669"/>
    <property type="project" value="InterPro"/>
</dbReference>
<gene>
    <name evidence="6" type="ORF">Fcan01_18996</name>
</gene>
<reference evidence="6 7" key="1">
    <citation type="submission" date="2015-12" db="EMBL/GenBank/DDBJ databases">
        <title>The genome of Folsomia candida.</title>
        <authorList>
            <person name="Faddeeva A."/>
            <person name="Derks M.F."/>
            <person name="Anvar Y."/>
            <person name="Smit S."/>
            <person name="Van Straalen N."/>
            <person name="Roelofs D."/>
        </authorList>
    </citation>
    <scope>NUCLEOTIDE SEQUENCE [LARGE SCALE GENOMIC DNA]</scope>
    <source>
        <strain evidence="6 7">VU population</strain>
        <tissue evidence="6">Whole body</tissue>
    </source>
</reference>
<keyword evidence="3" id="KW-0720">Serine protease</keyword>
<organism evidence="6 7">
    <name type="scientific">Folsomia candida</name>
    <name type="common">Springtail</name>
    <dbReference type="NCBI Taxonomy" id="158441"/>
    <lineage>
        <taxon>Eukaryota</taxon>
        <taxon>Metazoa</taxon>
        <taxon>Ecdysozoa</taxon>
        <taxon>Arthropoda</taxon>
        <taxon>Hexapoda</taxon>
        <taxon>Collembola</taxon>
        <taxon>Entomobryomorpha</taxon>
        <taxon>Isotomoidea</taxon>
        <taxon>Isotomidae</taxon>
        <taxon>Proisotominae</taxon>
        <taxon>Folsomia</taxon>
    </lineage>
</organism>
<keyword evidence="7" id="KW-1185">Reference proteome</keyword>
<keyword evidence="2" id="KW-0378">Hydrolase</keyword>
<dbReference type="OrthoDB" id="10059102at2759"/>
<protein>
    <submittedName>
        <fullName evidence="6">Trypsin-2</fullName>
    </submittedName>
</protein>
<dbReference type="Proteomes" id="UP000198287">
    <property type="component" value="Unassembled WGS sequence"/>
</dbReference>
<proteinExistence type="predicted"/>
<dbReference type="PROSITE" id="PS50240">
    <property type="entry name" value="TRYPSIN_DOM"/>
    <property type="match status" value="1"/>
</dbReference>
<evidence type="ECO:0000256" key="1">
    <source>
        <dbReference type="ARBA" id="ARBA00022670"/>
    </source>
</evidence>
<evidence type="ECO:0000256" key="4">
    <source>
        <dbReference type="ARBA" id="ARBA00023157"/>
    </source>
</evidence>
<keyword evidence="1" id="KW-0645">Protease</keyword>
<keyword evidence="4" id="KW-1015">Disulfide bond</keyword>
<evidence type="ECO:0000259" key="5">
    <source>
        <dbReference type="PROSITE" id="PS50240"/>
    </source>
</evidence>
<dbReference type="PANTHER" id="PTHR24276">
    <property type="entry name" value="POLYSERASE-RELATED"/>
    <property type="match status" value="1"/>
</dbReference>
<dbReference type="InterPro" id="IPR043504">
    <property type="entry name" value="Peptidase_S1_PA_chymotrypsin"/>
</dbReference>
<dbReference type="SUPFAM" id="SSF50494">
    <property type="entry name" value="Trypsin-like serine proteases"/>
    <property type="match status" value="1"/>
</dbReference>
<evidence type="ECO:0000313" key="6">
    <source>
        <dbReference type="EMBL" id="OXA45917.1"/>
    </source>
</evidence>
<evidence type="ECO:0000256" key="2">
    <source>
        <dbReference type="ARBA" id="ARBA00022801"/>
    </source>
</evidence>
<dbReference type="GO" id="GO:0006508">
    <property type="term" value="P:proteolysis"/>
    <property type="evidence" value="ECO:0007669"/>
    <property type="project" value="UniProtKB-KW"/>
</dbReference>
<evidence type="ECO:0000256" key="3">
    <source>
        <dbReference type="ARBA" id="ARBA00022825"/>
    </source>
</evidence>
<dbReference type="InterPro" id="IPR050430">
    <property type="entry name" value="Peptidase_S1"/>
</dbReference>